<feature type="compositionally biased region" description="Basic and acidic residues" evidence="1">
    <location>
        <begin position="170"/>
        <end position="181"/>
    </location>
</feature>
<feature type="compositionally biased region" description="Low complexity" evidence="1">
    <location>
        <begin position="188"/>
        <end position="224"/>
    </location>
</feature>
<feature type="region of interest" description="Disordered" evidence="1">
    <location>
        <begin position="1"/>
        <end position="51"/>
    </location>
</feature>
<feature type="compositionally biased region" description="Basic and acidic residues" evidence="1">
    <location>
        <begin position="1"/>
        <end position="13"/>
    </location>
</feature>
<dbReference type="RefSeq" id="WP_239588667.1">
    <property type="nucleotide sequence ID" value="NZ_CP136137.1"/>
</dbReference>
<gene>
    <name evidence="3" type="ORF">RVF87_15690</name>
</gene>
<evidence type="ECO:0000313" key="3">
    <source>
        <dbReference type="EMBL" id="WYY06498.1"/>
    </source>
</evidence>
<accession>A0ABZ2TYF7</accession>
<feature type="compositionally biased region" description="Polar residues" evidence="1">
    <location>
        <begin position="255"/>
        <end position="275"/>
    </location>
</feature>
<organism evidence="3 4">
    <name type="scientific">Gordonia hydrophobica</name>
    <dbReference type="NCBI Taxonomy" id="40516"/>
    <lineage>
        <taxon>Bacteria</taxon>
        <taxon>Bacillati</taxon>
        <taxon>Actinomycetota</taxon>
        <taxon>Actinomycetes</taxon>
        <taxon>Mycobacteriales</taxon>
        <taxon>Gordoniaceae</taxon>
        <taxon>Gordonia</taxon>
    </lineage>
</organism>
<feature type="compositionally biased region" description="Pro residues" evidence="1">
    <location>
        <begin position="225"/>
        <end position="239"/>
    </location>
</feature>
<sequence>MDTRTAGKRESSVRRGRGGQSVAAERPSRSKAAQRALDRRTRRHGAGGRLPITGRKIAGVPLVVPILALVLGTLALTLVLTTKSAQDSYAIDALREQNQELQAGADSLKQQVDAGDSAPALAKAAAQQGMVPATDSAEIIVGADGKARLRGTPSPAAGEALPDLNPEPDPVDKIDKSKVDDSEGLGGSSSDRQPSTTAPSTTQPSTSAPGTSQPSTAQPSTSTPAPNPRPTTNPTPSTNPAPSTNTTPDVRRQAGQATNVVPRSATPQSNTVPTR</sequence>
<feature type="transmembrane region" description="Helical" evidence="2">
    <location>
        <begin position="57"/>
        <end position="80"/>
    </location>
</feature>
<keyword evidence="2" id="KW-0812">Transmembrane</keyword>
<name>A0ABZ2TYF7_9ACTN</name>
<proteinExistence type="predicted"/>
<dbReference type="EMBL" id="CP136137">
    <property type="protein sequence ID" value="WYY06498.1"/>
    <property type="molecule type" value="Genomic_DNA"/>
</dbReference>
<dbReference type="Proteomes" id="UP001479933">
    <property type="component" value="Chromosome"/>
</dbReference>
<protein>
    <submittedName>
        <fullName evidence="3">Uncharacterized protein</fullName>
    </submittedName>
</protein>
<keyword evidence="2" id="KW-1133">Transmembrane helix</keyword>
<keyword evidence="4" id="KW-1185">Reference proteome</keyword>
<evidence type="ECO:0000256" key="1">
    <source>
        <dbReference type="SAM" id="MobiDB-lite"/>
    </source>
</evidence>
<evidence type="ECO:0000313" key="4">
    <source>
        <dbReference type="Proteomes" id="UP001479933"/>
    </source>
</evidence>
<keyword evidence="2" id="KW-0472">Membrane</keyword>
<reference evidence="3 4" key="1">
    <citation type="journal article" date="2023" name="Virus Evol.">
        <title>Computational host range prediction-The good, the bad, and the ugly.</title>
        <authorList>
            <person name="Howell A.A."/>
            <person name="Versoza C.J."/>
            <person name="Pfeifer S.P."/>
        </authorList>
    </citation>
    <scope>NUCLEOTIDE SEQUENCE [LARGE SCALE GENOMIC DNA]</scope>
    <source>
        <strain evidence="3 4">1610/1b</strain>
    </source>
</reference>
<feature type="region of interest" description="Disordered" evidence="1">
    <location>
        <begin position="145"/>
        <end position="275"/>
    </location>
</feature>
<evidence type="ECO:0000256" key="2">
    <source>
        <dbReference type="SAM" id="Phobius"/>
    </source>
</evidence>